<evidence type="ECO:0000256" key="3">
    <source>
        <dbReference type="ARBA" id="ARBA00022729"/>
    </source>
</evidence>
<protein>
    <recommendedName>
        <fullName evidence="2">peptidylprolyl isomerase</fullName>
        <ecNumber evidence="2">5.2.1.8</ecNumber>
    </recommendedName>
</protein>
<dbReference type="PANTHER" id="PTHR47245:SF1">
    <property type="entry name" value="FOLDASE PROTEIN PRSA"/>
    <property type="match status" value="1"/>
</dbReference>
<dbReference type="Pfam" id="PF13145">
    <property type="entry name" value="Rotamase_2"/>
    <property type="match status" value="1"/>
</dbReference>
<dbReference type="InterPro" id="IPR050245">
    <property type="entry name" value="PrsA_foldase"/>
</dbReference>
<accession>A0A0Q3WSZ6</accession>
<keyword evidence="3" id="KW-0732">Signal</keyword>
<dbReference type="EC" id="5.2.1.8" evidence="2"/>
<reference evidence="9 10" key="1">
    <citation type="submission" date="2015-09" db="EMBL/GenBank/DDBJ databases">
        <title>Genome sequencing project for genomic taxonomy and phylogenomics of Bacillus-like bacteria.</title>
        <authorList>
            <person name="Liu B."/>
            <person name="Wang J."/>
            <person name="Zhu Y."/>
            <person name="Liu G."/>
            <person name="Chen Q."/>
            <person name="Chen Z."/>
            <person name="Lan J."/>
            <person name="Che J."/>
            <person name="Ge C."/>
            <person name="Shi H."/>
            <person name="Pan Z."/>
            <person name="Liu X."/>
        </authorList>
    </citation>
    <scope>NUCLEOTIDE SEQUENCE [LARGE SCALE GENOMIC DNA]</scope>
    <source>
        <strain evidence="9 10">LMG 18435</strain>
    </source>
</reference>
<dbReference type="OrthoDB" id="2677468at2"/>
<evidence type="ECO:0000313" key="9">
    <source>
        <dbReference type="EMBL" id="KQL51395.1"/>
    </source>
</evidence>
<dbReference type="PATRIC" id="fig|157838.3.peg.4550"/>
<organism evidence="9 10">
    <name type="scientific">Heyndrickxia shackletonii</name>
    <dbReference type="NCBI Taxonomy" id="157838"/>
    <lineage>
        <taxon>Bacteria</taxon>
        <taxon>Bacillati</taxon>
        <taxon>Bacillota</taxon>
        <taxon>Bacilli</taxon>
        <taxon>Bacillales</taxon>
        <taxon>Bacillaceae</taxon>
        <taxon>Heyndrickxia</taxon>
    </lineage>
</organism>
<dbReference type="SUPFAM" id="SSF54534">
    <property type="entry name" value="FKBP-like"/>
    <property type="match status" value="1"/>
</dbReference>
<name>A0A0Q3WSZ6_9BACI</name>
<dbReference type="InterPro" id="IPR000297">
    <property type="entry name" value="PPIase_PpiC"/>
</dbReference>
<dbReference type="Pfam" id="PF13624">
    <property type="entry name" value="SurA_N_3"/>
    <property type="match status" value="1"/>
</dbReference>
<dbReference type="EMBL" id="LJJC01000006">
    <property type="protein sequence ID" value="KQL51395.1"/>
    <property type="molecule type" value="Genomic_DNA"/>
</dbReference>
<evidence type="ECO:0000256" key="7">
    <source>
        <dbReference type="SAM" id="Phobius"/>
    </source>
</evidence>
<dbReference type="SUPFAM" id="SSF109998">
    <property type="entry name" value="Triger factor/SurA peptide-binding domain-like"/>
    <property type="match status" value="1"/>
</dbReference>
<keyword evidence="7" id="KW-1133">Transmembrane helix</keyword>
<evidence type="ECO:0000259" key="8">
    <source>
        <dbReference type="PROSITE" id="PS50198"/>
    </source>
</evidence>
<dbReference type="STRING" id="157838.AN964_20705"/>
<dbReference type="PANTHER" id="PTHR47245">
    <property type="entry name" value="PEPTIDYLPROLYL ISOMERASE"/>
    <property type="match status" value="1"/>
</dbReference>
<evidence type="ECO:0000313" key="10">
    <source>
        <dbReference type="Proteomes" id="UP000051888"/>
    </source>
</evidence>
<dbReference type="Proteomes" id="UP000051888">
    <property type="component" value="Unassembled WGS sequence"/>
</dbReference>
<dbReference type="AlphaFoldDB" id="A0A0Q3WSZ6"/>
<proteinExistence type="predicted"/>
<dbReference type="Gene3D" id="1.10.4030.10">
    <property type="entry name" value="Porin chaperone SurA, peptide-binding domain"/>
    <property type="match status" value="1"/>
</dbReference>
<feature type="transmembrane region" description="Helical" evidence="7">
    <location>
        <begin position="6"/>
        <end position="26"/>
    </location>
</feature>
<dbReference type="InterPro" id="IPR046357">
    <property type="entry name" value="PPIase_dom_sf"/>
</dbReference>
<dbReference type="Gene3D" id="3.10.50.40">
    <property type="match status" value="1"/>
</dbReference>
<evidence type="ECO:0000256" key="6">
    <source>
        <dbReference type="PROSITE-ProRule" id="PRU00278"/>
    </source>
</evidence>
<keyword evidence="5 6" id="KW-0413">Isomerase</keyword>
<keyword evidence="4 6" id="KW-0697">Rotamase</keyword>
<comment type="catalytic activity">
    <reaction evidence="1">
        <text>[protein]-peptidylproline (omega=180) = [protein]-peptidylproline (omega=0)</text>
        <dbReference type="Rhea" id="RHEA:16237"/>
        <dbReference type="Rhea" id="RHEA-COMP:10747"/>
        <dbReference type="Rhea" id="RHEA-COMP:10748"/>
        <dbReference type="ChEBI" id="CHEBI:83833"/>
        <dbReference type="ChEBI" id="CHEBI:83834"/>
        <dbReference type="EC" id="5.2.1.8"/>
    </reaction>
</comment>
<comment type="caution">
    <text evidence="9">The sequence shown here is derived from an EMBL/GenBank/DDBJ whole genome shotgun (WGS) entry which is preliminary data.</text>
</comment>
<feature type="domain" description="PpiC" evidence="8">
    <location>
        <begin position="157"/>
        <end position="249"/>
    </location>
</feature>
<dbReference type="PROSITE" id="PS01096">
    <property type="entry name" value="PPIC_PPIASE_1"/>
    <property type="match status" value="1"/>
</dbReference>
<evidence type="ECO:0000256" key="2">
    <source>
        <dbReference type="ARBA" id="ARBA00013194"/>
    </source>
</evidence>
<keyword evidence="7" id="KW-0812">Transmembrane</keyword>
<dbReference type="PROSITE" id="PS50198">
    <property type="entry name" value="PPIC_PPIASE_2"/>
    <property type="match status" value="1"/>
</dbReference>
<keyword evidence="7" id="KW-0472">Membrane</keyword>
<dbReference type="InterPro" id="IPR023058">
    <property type="entry name" value="PPIase_PpiC_CS"/>
</dbReference>
<evidence type="ECO:0000256" key="5">
    <source>
        <dbReference type="ARBA" id="ARBA00023235"/>
    </source>
</evidence>
<evidence type="ECO:0000256" key="4">
    <source>
        <dbReference type="ARBA" id="ARBA00023110"/>
    </source>
</evidence>
<dbReference type="GO" id="GO:0003755">
    <property type="term" value="F:peptidyl-prolyl cis-trans isomerase activity"/>
    <property type="evidence" value="ECO:0007669"/>
    <property type="project" value="UniProtKB-KW"/>
</dbReference>
<keyword evidence="10" id="KW-1185">Reference proteome</keyword>
<sequence length="297" mass="34190">MGKKQFLYIIGGLVLLNICTIFFFTFKDYGNQSAFANNNLNETVASVDGEKITRQDWLLAMEQQSGKDTLRNLIDQKLIEKMAKKYGISVSDKELNQEMAIAKSIQDSDGVLQNDDLLKNEVKANLLFDKLITKDVKVTEEQLKKYYRDNQYFYHIPTSYKISLIEVKTKGEAEQIIRDLKNGSSFDALAMEASIDPASSPQGGNIGYISEDSKEYSKEFLQTIEHLKVDQYSNPIPYKGNFVVVQVTDRINGKVYSYNEVKDQIRRQVALNSIENSVTPESFWKEYHVKWFYENEK</sequence>
<evidence type="ECO:0000256" key="1">
    <source>
        <dbReference type="ARBA" id="ARBA00000971"/>
    </source>
</evidence>
<dbReference type="RefSeq" id="WP_055741700.1">
    <property type="nucleotide sequence ID" value="NZ_JAAIWL010000047.1"/>
</dbReference>
<dbReference type="InterPro" id="IPR027304">
    <property type="entry name" value="Trigger_fact/SurA_dom_sf"/>
</dbReference>
<gene>
    <name evidence="9" type="ORF">AN964_20705</name>
</gene>